<feature type="compositionally biased region" description="Polar residues" evidence="1">
    <location>
        <begin position="1"/>
        <end position="13"/>
    </location>
</feature>
<proteinExistence type="predicted"/>
<feature type="region of interest" description="Disordered" evidence="1">
    <location>
        <begin position="369"/>
        <end position="413"/>
    </location>
</feature>
<organism evidence="2 3">
    <name type="scientific">Toxoplasma gondii p89</name>
    <dbReference type="NCBI Taxonomy" id="943119"/>
    <lineage>
        <taxon>Eukaryota</taxon>
        <taxon>Sar</taxon>
        <taxon>Alveolata</taxon>
        <taxon>Apicomplexa</taxon>
        <taxon>Conoidasida</taxon>
        <taxon>Coccidia</taxon>
        <taxon>Eucoccidiorida</taxon>
        <taxon>Eimeriorina</taxon>
        <taxon>Sarcocystidae</taxon>
        <taxon>Toxoplasma</taxon>
    </lineage>
</organism>
<name>A0A086J966_TOXGO</name>
<accession>A0A086J966</accession>
<feature type="region of interest" description="Disordered" evidence="1">
    <location>
        <begin position="1857"/>
        <end position="1900"/>
    </location>
</feature>
<feature type="compositionally biased region" description="Polar residues" evidence="1">
    <location>
        <begin position="1790"/>
        <end position="1804"/>
    </location>
</feature>
<evidence type="ECO:0000256" key="1">
    <source>
        <dbReference type="SAM" id="MobiDB-lite"/>
    </source>
</evidence>
<feature type="compositionally biased region" description="Polar residues" evidence="1">
    <location>
        <begin position="1496"/>
        <end position="1518"/>
    </location>
</feature>
<feature type="compositionally biased region" description="Pro residues" evidence="1">
    <location>
        <begin position="1482"/>
        <end position="1495"/>
    </location>
</feature>
<feature type="region of interest" description="Disordered" evidence="1">
    <location>
        <begin position="942"/>
        <end position="980"/>
    </location>
</feature>
<feature type="region of interest" description="Disordered" evidence="1">
    <location>
        <begin position="1960"/>
        <end position="1985"/>
    </location>
</feature>
<reference evidence="2 3" key="1">
    <citation type="submission" date="2014-03" db="EMBL/GenBank/DDBJ databases">
        <authorList>
            <person name="Sibley D."/>
            <person name="Venepally P."/>
            <person name="Karamycheva S."/>
            <person name="Hadjithomas M."/>
            <person name="Khan A."/>
            <person name="Brunk B."/>
            <person name="Roos D."/>
            <person name="Caler E."/>
            <person name="Lorenzi H."/>
        </authorList>
    </citation>
    <scope>NUCLEOTIDE SEQUENCE [LARGE SCALE GENOMIC DNA]</scope>
    <source>
        <strain evidence="3">p89</strain>
    </source>
</reference>
<feature type="compositionally biased region" description="Low complexity" evidence="1">
    <location>
        <begin position="207"/>
        <end position="221"/>
    </location>
</feature>
<feature type="region of interest" description="Disordered" evidence="1">
    <location>
        <begin position="299"/>
        <end position="320"/>
    </location>
</feature>
<evidence type="ECO:0000313" key="2">
    <source>
        <dbReference type="EMBL" id="KFG28684.1"/>
    </source>
</evidence>
<gene>
    <name evidence="2" type="ORF">TGP89_311380</name>
</gene>
<feature type="region of interest" description="Disordered" evidence="1">
    <location>
        <begin position="1"/>
        <end position="32"/>
    </location>
</feature>
<feature type="region of interest" description="Disordered" evidence="1">
    <location>
        <begin position="1630"/>
        <end position="1667"/>
    </location>
</feature>
<feature type="region of interest" description="Disordered" evidence="1">
    <location>
        <begin position="1557"/>
        <end position="1609"/>
    </location>
</feature>
<feature type="compositionally biased region" description="Low complexity" evidence="1">
    <location>
        <begin position="299"/>
        <end position="319"/>
    </location>
</feature>
<feature type="compositionally biased region" description="Low complexity" evidence="1">
    <location>
        <begin position="1805"/>
        <end position="1823"/>
    </location>
</feature>
<feature type="compositionally biased region" description="Polar residues" evidence="1">
    <location>
        <begin position="1144"/>
        <end position="1159"/>
    </location>
</feature>
<dbReference type="VEuPathDB" id="ToxoDB:TGP89_311380"/>
<feature type="region of interest" description="Disordered" evidence="1">
    <location>
        <begin position="1737"/>
        <end position="1823"/>
    </location>
</feature>
<feature type="region of interest" description="Disordered" evidence="1">
    <location>
        <begin position="1228"/>
        <end position="1260"/>
    </location>
</feature>
<protein>
    <submittedName>
        <fullName evidence="2">Uncharacterized protein</fullName>
    </submittedName>
</protein>
<sequence>MSKGNNVAPQQATLPCGAFRPGATASSLSAESGRHFASETSWFAKGREHEAEQSRRLPHGRTAENLITDAKVDIAVACLCTRPMDAQAGKSDRTRSLAECCPHSPRTGINGETNSGSVEGLLDTTTQSDVLQKPREEIPPAGWLVSDSSRPMKATKGAEAEEEVASLTSTASGVGIDASLSTTKRGAASQICLPTVLSEWNSSDRGTMSPISGGTTSPSTATVSAVDHMRQAKLSSTTEAILVPGGDVPSPSLALTDKIVKPQQLHDGLSPSRPTPAFSPFEILWDGKRVDVRDLHDSTWSASSSLSTSPSGTPSSCRSRALNSLGRLGLVSESLSNSNVQPTFSSGSHASSLSLPSVSEGPSYPAILTKLSKDGLSPSSNEEGCTDLAVPQTKKSGSMGAPHFPTADQQSASSPAPCAGAADCSQNLRADQLCRFPTEDRALCGAAGVSSLPCSVWSTTTENSQRPNTVDPFAGGVPTARCGCAPPPQPPPGLPHKPAASSFTRYCGLALQNCELNATAVEYGSPLHRLPPVQRPEGPLENAATHSCCVATTWSPKDPEGQCSPMSSKSVYVSHDSTVENACYTRLFERVCRQHAEEATASVPEVFRRVGEAACARADHSGASPACSRPWCGSKPSEHETCDLKASGECAWRDVVPTGDLTPSTLGSSLHAARGRMTPCSCDSASAGCVSTVPRCPSSLSRPCSHGQQESVIPVPPPSERLSCGKSATLLVPNASGDTATVHLHQKRIGEPPTASERTFAFQSLPIESFCKAQALVDSGTDRNATSPTQVLTRPVLPSSPSHGNGCAQGQLNDVYTYERQKVVPEREPGNPDLGNRFATSCNGYAQSYPASCPERFVPAPPKSCAARHVPLAVPMPTLTPVPVSFPPTVSSTPVSLLLTLPLNLPFGRIIKFGVPSALAHLNDSGSSQPALSRGALSLRRQRVGGGRGDGNNIPSAPTLPPRLGSTCDPQGGSPTSSVRSLGAKKSYFCFSPLLHEAAYTLLSHAGGICDTFAASLHLELAILYLPPAILPWVGAAFNHLTATFLPRFDEPLKLECGGLQERNAPGRLGGKVLTVGCAIRQAGERQKFQRMQEFLSQFEREVENLLRAYALQHPTTRTRGSQQVSGAYGRCTGRGQEGMRQAGMSSPNTHCTTSSSPGEVTAAAGPFELCDRSPKGSPGPQPGDVGDGVTGSTVSGLPPGFGGAAAFGRKHNVWRYSMGCVPSSVLPGPSSPVPPPELSSSASQIGSFHQPGWHAPSTPASGSNGFVSGYLGAQHLDGNAYASRGMHAENPASPSHRQRECGSTKPLALSCEGGNSGGSAAGRGLWGCLGLPGGCLDLTVRAFETRALEKHPREYARLVVRDICVSEVRLVTTRGIPGMTCEIDPRFEQYCIGTRPILTTPDGQLCRHSIAPHWLSDIWEVRLKTQSQITREQQKRLVEQYVVGEIECRPQAEQRRLLDIITRLGATVWVNGRPAAAEALTPPPPLPVKVPDPPRSTQDFQNADTPSTGGKLSATVNDRSNDAGLRLVTNYDSSPFSDKTNKEGRACLKSVEGERCANRDTPYPPGLTLGDLTGPRDEESPRLSSSYTTPPRFPSDSVPRPGGATDEGRWLREGEQWLASSYSSRQSHLANTVAGASTQDQDILHAESPSSRNDDAMERGNGSVSCSTNCGDIADREAVEERLFQLSLCASQRSELSTRHSQGRPPKPYRCKEDGMPFTIAMKIPASHDDPPPLVGVEAASGPSHKFQASNHGAGFSTPPASEKVPEYGSRGVEQRSKEDTPSCLPLQKQLSCSRQSPSGRTVSSFSSSHEELASSGSSNASWGSIFSDSSTTTCGSCPKCENVCVGTAASVRTTKKSSKKASESLHPAPPSFRILKEQEPGASAPESWSQRRPPEQTVGGCRLLDHDEQRWNCPAPSQNCDKFSGQSNATAASLWKQLLVASTHKKAFQPYEYHHVTVSSTDGGDRQAPMEEEATVTRDENRGMQVASGSATEHGDDDLQQLLLCAWLKEANPLLHVTGKDSL</sequence>
<feature type="compositionally biased region" description="Polar residues" evidence="1">
    <location>
        <begin position="1630"/>
        <end position="1642"/>
    </location>
</feature>
<evidence type="ECO:0000313" key="3">
    <source>
        <dbReference type="Proteomes" id="UP000028828"/>
    </source>
</evidence>
<feature type="region of interest" description="Disordered" evidence="1">
    <location>
        <begin position="1477"/>
        <end position="1518"/>
    </location>
</feature>
<comment type="caution">
    <text evidence="2">The sequence shown here is derived from an EMBL/GenBank/DDBJ whole genome shotgun (WGS) entry which is preliminary data.</text>
</comment>
<dbReference type="Proteomes" id="UP000028828">
    <property type="component" value="Unassembled WGS sequence"/>
</dbReference>
<feature type="region of interest" description="Disordered" evidence="1">
    <location>
        <begin position="202"/>
        <end position="221"/>
    </location>
</feature>
<feature type="region of interest" description="Disordered" evidence="1">
    <location>
        <begin position="1135"/>
        <end position="1197"/>
    </location>
</feature>
<dbReference type="EMBL" id="AEYI02002319">
    <property type="protein sequence ID" value="KFG28684.1"/>
    <property type="molecule type" value="Genomic_DNA"/>
</dbReference>
<dbReference type="OrthoDB" id="354868at2759"/>
<feature type="compositionally biased region" description="Basic and acidic residues" evidence="1">
    <location>
        <begin position="1965"/>
        <end position="1984"/>
    </location>
</feature>